<evidence type="ECO:0000313" key="3">
    <source>
        <dbReference type="Proteomes" id="UP001152561"/>
    </source>
</evidence>
<accession>A0A9Q1RHJ8</accession>
<protein>
    <submittedName>
        <fullName evidence="2">Uncharacterized protein</fullName>
    </submittedName>
</protein>
<organism evidence="2 3">
    <name type="scientific">Anisodus acutangulus</name>
    <dbReference type="NCBI Taxonomy" id="402998"/>
    <lineage>
        <taxon>Eukaryota</taxon>
        <taxon>Viridiplantae</taxon>
        <taxon>Streptophyta</taxon>
        <taxon>Embryophyta</taxon>
        <taxon>Tracheophyta</taxon>
        <taxon>Spermatophyta</taxon>
        <taxon>Magnoliopsida</taxon>
        <taxon>eudicotyledons</taxon>
        <taxon>Gunneridae</taxon>
        <taxon>Pentapetalae</taxon>
        <taxon>asterids</taxon>
        <taxon>lamiids</taxon>
        <taxon>Solanales</taxon>
        <taxon>Solanaceae</taxon>
        <taxon>Solanoideae</taxon>
        <taxon>Hyoscyameae</taxon>
        <taxon>Anisodus</taxon>
    </lineage>
</organism>
<proteinExistence type="predicted"/>
<feature type="compositionally biased region" description="Basic and acidic residues" evidence="1">
    <location>
        <begin position="103"/>
        <end position="162"/>
    </location>
</feature>
<dbReference type="Proteomes" id="UP001152561">
    <property type="component" value="Unassembled WGS sequence"/>
</dbReference>
<keyword evidence="3" id="KW-1185">Reference proteome</keyword>
<evidence type="ECO:0000256" key="1">
    <source>
        <dbReference type="SAM" id="MobiDB-lite"/>
    </source>
</evidence>
<sequence>MVRKKRNGGLSYPEKRDIVAESVVLEGGTETVVSDNPYDNISDFIDDFGQSKRNFFGKASPGGRLAAANDARSLTTAIKNIDAKLGTLEVEKKIEVNPEVAELTDKKEDSTNGKDSPHKNENSPDSLTDKKEDGTDISTKKGDGKDSPHKNEKSPDSLKTQHDSTVVPVKVESPAKSENVAEPTSKIEVKEDSTNLSPNKSKSTEPPVENKGVKSPDKNVVSPKSPKNEESSMSPEEHQDLTASFKKVESPKNEDSALSSKKHQNSSSPEMDTHKTKESTLSLKKHHDSTGSSPEKESTKCEELIPSPNKHQHSTSLGDKVE</sequence>
<feature type="compositionally biased region" description="Basic and acidic residues" evidence="1">
    <location>
        <begin position="226"/>
        <end position="255"/>
    </location>
</feature>
<comment type="caution">
    <text evidence="2">The sequence shown here is derived from an EMBL/GenBank/DDBJ whole genome shotgun (WGS) entry which is preliminary data.</text>
</comment>
<gene>
    <name evidence="2" type="ORF">K7X08_002709</name>
</gene>
<dbReference type="AlphaFoldDB" id="A0A9Q1RHJ8"/>
<feature type="compositionally biased region" description="Basic and acidic residues" evidence="1">
    <location>
        <begin position="294"/>
        <end position="303"/>
    </location>
</feature>
<dbReference type="EMBL" id="JAJAGQ010000007">
    <property type="protein sequence ID" value="KAJ8557084.1"/>
    <property type="molecule type" value="Genomic_DNA"/>
</dbReference>
<evidence type="ECO:0000313" key="2">
    <source>
        <dbReference type="EMBL" id="KAJ8557084.1"/>
    </source>
</evidence>
<reference evidence="3" key="1">
    <citation type="journal article" date="2023" name="Proc. Natl. Acad. Sci. U.S.A.">
        <title>Genomic and structural basis for evolution of tropane alkaloid biosynthesis.</title>
        <authorList>
            <person name="Wanga Y.-J."/>
            <person name="Taina T."/>
            <person name="Yua J.-Y."/>
            <person name="Lia J."/>
            <person name="Xua B."/>
            <person name="Chenc J."/>
            <person name="D'Auriad J.C."/>
            <person name="Huanga J.-P."/>
            <person name="Huanga S.-X."/>
        </authorList>
    </citation>
    <scope>NUCLEOTIDE SEQUENCE [LARGE SCALE GENOMIC DNA]</scope>
    <source>
        <strain evidence="3">cv. KIB-2019</strain>
    </source>
</reference>
<name>A0A9Q1RHJ8_9SOLA</name>
<dbReference type="OrthoDB" id="1304674at2759"/>
<feature type="region of interest" description="Disordered" evidence="1">
    <location>
        <begin position="92"/>
        <end position="322"/>
    </location>
</feature>